<evidence type="ECO:0000256" key="5">
    <source>
        <dbReference type="ARBA" id="ARBA00023180"/>
    </source>
</evidence>
<dbReference type="InterPro" id="IPR050504">
    <property type="entry name" value="IgSF_BTN/MOG"/>
</dbReference>
<dbReference type="FunFam" id="2.60.40.10:FF:000142">
    <property type="entry name" value="V-set domain-containing T-cell activation inhibitor 1"/>
    <property type="match status" value="1"/>
</dbReference>
<dbReference type="Gene3D" id="2.60.40.10">
    <property type="entry name" value="Immunoglobulins"/>
    <property type="match status" value="1"/>
</dbReference>
<dbReference type="GO" id="GO:1903037">
    <property type="term" value="P:regulation of leukocyte cell-cell adhesion"/>
    <property type="evidence" value="ECO:0007669"/>
    <property type="project" value="UniProtKB-ARBA"/>
</dbReference>
<evidence type="ECO:0000256" key="4">
    <source>
        <dbReference type="ARBA" id="ARBA00023157"/>
    </source>
</evidence>
<dbReference type="Pfam" id="PF07686">
    <property type="entry name" value="V-set"/>
    <property type="match status" value="1"/>
</dbReference>
<keyword evidence="3" id="KW-0472">Membrane</keyword>
<dbReference type="SUPFAM" id="SSF48726">
    <property type="entry name" value="Immunoglobulin"/>
    <property type="match status" value="1"/>
</dbReference>
<dbReference type="PANTHER" id="PTHR24100">
    <property type="entry name" value="BUTYROPHILIN"/>
    <property type="match status" value="1"/>
</dbReference>
<evidence type="ECO:0000256" key="3">
    <source>
        <dbReference type="ARBA" id="ARBA00023136"/>
    </source>
</evidence>
<organism evidence="8 9">
    <name type="scientific">Denticeps clupeoides</name>
    <name type="common">denticle herring</name>
    <dbReference type="NCBI Taxonomy" id="299321"/>
    <lineage>
        <taxon>Eukaryota</taxon>
        <taxon>Metazoa</taxon>
        <taxon>Chordata</taxon>
        <taxon>Craniata</taxon>
        <taxon>Vertebrata</taxon>
        <taxon>Euteleostomi</taxon>
        <taxon>Actinopterygii</taxon>
        <taxon>Neopterygii</taxon>
        <taxon>Teleostei</taxon>
        <taxon>Clupei</taxon>
        <taxon>Clupeiformes</taxon>
        <taxon>Denticipitoidei</taxon>
        <taxon>Denticipitidae</taxon>
        <taxon>Denticeps</taxon>
    </lineage>
</organism>
<reference evidence="8" key="3">
    <citation type="submission" date="2025-09" db="UniProtKB">
        <authorList>
            <consortium name="Ensembl"/>
        </authorList>
    </citation>
    <scope>IDENTIFICATION</scope>
</reference>
<dbReference type="GO" id="GO:0005102">
    <property type="term" value="F:signaling receptor binding"/>
    <property type="evidence" value="ECO:0007669"/>
    <property type="project" value="TreeGrafter"/>
</dbReference>
<dbReference type="InterPro" id="IPR003599">
    <property type="entry name" value="Ig_sub"/>
</dbReference>
<evidence type="ECO:0000256" key="6">
    <source>
        <dbReference type="ARBA" id="ARBA00023319"/>
    </source>
</evidence>
<accession>A0AAY4A5H9</accession>
<dbReference type="SMART" id="SM00406">
    <property type="entry name" value="IGv"/>
    <property type="match status" value="1"/>
</dbReference>
<evidence type="ECO:0000313" key="9">
    <source>
        <dbReference type="Proteomes" id="UP000694580"/>
    </source>
</evidence>
<dbReference type="PROSITE" id="PS50835">
    <property type="entry name" value="IG_LIKE"/>
    <property type="match status" value="1"/>
</dbReference>
<evidence type="ECO:0000256" key="2">
    <source>
        <dbReference type="ARBA" id="ARBA00022729"/>
    </source>
</evidence>
<protein>
    <recommendedName>
        <fullName evidence="7">Ig-like domain-containing protein</fullName>
    </recommendedName>
</protein>
<feature type="domain" description="Ig-like" evidence="7">
    <location>
        <begin position="41"/>
        <end position="153"/>
    </location>
</feature>
<keyword evidence="9" id="KW-1185">Reference proteome</keyword>
<dbReference type="AlphaFoldDB" id="A0AAY4A5H9"/>
<evidence type="ECO:0000313" key="8">
    <source>
        <dbReference type="Ensembl" id="ENSDCDP00010003235.1"/>
    </source>
</evidence>
<name>A0AAY4A5H9_9TELE</name>
<evidence type="ECO:0000256" key="1">
    <source>
        <dbReference type="ARBA" id="ARBA00004370"/>
    </source>
</evidence>
<keyword evidence="4" id="KW-1015">Disulfide bond</keyword>
<reference evidence="8" key="2">
    <citation type="submission" date="2025-08" db="UniProtKB">
        <authorList>
            <consortium name="Ensembl"/>
        </authorList>
    </citation>
    <scope>IDENTIFICATION</scope>
</reference>
<dbReference type="GO" id="GO:0001817">
    <property type="term" value="P:regulation of cytokine production"/>
    <property type="evidence" value="ECO:0007669"/>
    <property type="project" value="TreeGrafter"/>
</dbReference>
<dbReference type="GO" id="GO:0050863">
    <property type="term" value="P:regulation of T cell activation"/>
    <property type="evidence" value="ECO:0007669"/>
    <property type="project" value="UniProtKB-ARBA"/>
</dbReference>
<dbReference type="GeneTree" id="ENSGT00940000180384"/>
<dbReference type="SMART" id="SM00409">
    <property type="entry name" value="IG"/>
    <property type="match status" value="1"/>
</dbReference>
<dbReference type="InterPro" id="IPR013783">
    <property type="entry name" value="Ig-like_fold"/>
</dbReference>
<dbReference type="GO" id="GO:0009897">
    <property type="term" value="C:external side of plasma membrane"/>
    <property type="evidence" value="ECO:0007669"/>
    <property type="project" value="TreeGrafter"/>
</dbReference>
<dbReference type="InterPro" id="IPR013106">
    <property type="entry name" value="Ig_V-set"/>
</dbReference>
<comment type="subcellular location">
    <subcellularLocation>
        <location evidence="1">Membrane</location>
    </subcellularLocation>
</comment>
<dbReference type="Proteomes" id="UP000694580">
    <property type="component" value="Chromosome 3"/>
</dbReference>
<proteinExistence type="predicted"/>
<dbReference type="InterPro" id="IPR007110">
    <property type="entry name" value="Ig-like_dom"/>
</dbReference>
<keyword evidence="2" id="KW-0732">Signal</keyword>
<dbReference type="InterPro" id="IPR036179">
    <property type="entry name" value="Ig-like_dom_sf"/>
</dbReference>
<evidence type="ECO:0000259" key="7">
    <source>
        <dbReference type="PROSITE" id="PS50835"/>
    </source>
</evidence>
<keyword evidence="6" id="KW-0393">Immunoglobulin domain</keyword>
<dbReference type="GO" id="GO:0050852">
    <property type="term" value="P:T cell receptor signaling pathway"/>
    <property type="evidence" value="ECO:0007669"/>
    <property type="project" value="TreeGrafter"/>
</dbReference>
<dbReference type="Ensembl" id="ENSDCDT00010003355.1">
    <property type="protein sequence ID" value="ENSDCDP00010003235.1"/>
    <property type="gene ID" value="ENSDCDG00010001492.1"/>
</dbReference>
<keyword evidence="5" id="KW-0325">Glycoprotein</keyword>
<sequence>RELQSDSDANKVEVGYWFGLVSSKMSLWGLFGLRMESSSTPSPTASFWKTPSSTPLGSSISLPCALFPPVSAVALRLRWYRPGNFDTPVLVYENQSVKEDAGDPRYRGRVSLGDLEKGNMSLKLENITLADRGPYVCLVQWNTWNDTAKLFLSARGAYVS</sequence>
<dbReference type="PANTHER" id="PTHR24100:SF130">
    <property type="entry name" value="BUTYROPHILIN-LIKE PROTEIN 9"/>
    <property type="match status" value="1"/>
</dbReference>
<reference evidence="8 9" key="1">
    <citation type="submission" date="2020-06" db="EMBL/GenBank/DDBJ databases">
        <authorList>
            <consortium name="Wellcome Sanger Institute Data Sharing"/>
        </authorList>
    </citation>
    <scope>NUCLEOTIDE SEQUENCE [LARGE SCALE GENOMIC DNA]</scope>
</reference>